<sequence length="120" mass="13578">MSATSRPMALCIMVLALCMLVSSMVPSSAEARRMLRPGLSQSELKAKGQMGHEKAQMRWENLSPEQQAHIRTVGKQRAQQANQTAEEFWNSLTPEEQQNLLAGKERVTTRAKTRWQNKPQ</sequence>
<gene>
    <name evidence="1" type="ORF">ENS06_14675</name>
</gene>
<dbReference type="EMBL" id="DSTK01000040">
    <property type="protein sequence ID" value="HFK98555.1"/>
    <property type="molecule type" value="Genomic_DNA"/>
</dbReference>
<organism evidence="1">
    <name type="scientific">Desulfacinum infernum</name>
    <dbReference type="NCBI Taxonomy" id="35837"/>
    <lineage>
        <taxon>Bacteria</taxon>
        <taxon>Pseudomonadati</taxon>
        <taxon>Thermodesulfobacteriota</taxon>
        <taxon>Syntrophobacteria</taxon>
        <taxon>Syntrophobacterales</taxon>
        <taxon>Syntrophobacteraceae</taxon>
        <taxon>Desulfacinum</taxon>
    </lineage>
</organism>
<reference evidence="1" key="1">
    <citation type="journal article" date="2020" name="mSystems">
        <title>Genome- and Community-Level Interaction Insights into Carbon Utilization and Element Cycling Functions of Hydrothermarchaeota in Hydrothermal Sediment.</title>
        <authorList>
            <person name="Zhou Z."/>
            <person name="Liu Y."/>
            <person name="Xu W."/>
            <person name="Pan J."/>
            <person name="Luo Z.H."/>
            <person name="Li M."/>
        </authorList>
    </citation>
    <scope>NUCLEOTIDE SEQUENCE [LARGE SCALE GENOMIC DNA]</scope>
    <source>
        <strain evidence="1">SpSt-456</strain>
    </source>
</reference>
<accession>A0A832A8M7</accession>
<dbReference type="AlphaFoldDB" id="A0A832A8M7"/>
<name>A0A832A8M7_9BACT</name>
<proteinExistence type="predicted"/>
<protein>
    <submittedName>
        <fullName evidence="1">Uncharacterized protein</fullName>
    </submittedName>
</protein>
<evidence type="ECO:0000313" key="1">
    <source>
        <dbReference type="EMBL" id="HFK98555.1"/>
    </source>
</evidence>
<comment type="caution">
    <text evidence="1">The sequence shown here is derived from an EMBL/GenBank/DDBJ whole genome shotgun (WGS) entry which is preliminary data.</text>
</comment>